<evidence type="ECO:0000313" key="8">
    <source>
        <dbReference type="Proteomes" id="UP000789595"/>
    </source>
</evidence>
<feature type="compositionally biased region" description="Basic and acidic residues" evidence="5">
    <location>
        <begin position="1"/>
        <end position="13"/>
    </location>
</feature>
<sequence length="195" mass="21128">MAKKRAAGDGHDSTKKRKKAKKDSPFRDVAVRGTFALLPHCLDDVKGHILRRLHALLMRHSSALSGVPLAVRDVKLAPGQTLGRVQGTDPRIRVAVRLRCTVFAPQTDCVLPGRVNAIAPNYVGLLVHGYFNASIAASDLRPLNFDSGGACWRNNEQKVEVGTLIRFRLTKTHNEGGILSFEGVFVEVVAQGAGS</sequence>
<dbReference type="InterPro" id="IPR045113">
    <property type="entry name" value="Rpb7-like"/>
</dbReference>
<protein>
    <recommendedName>
        <fullName evidence="6">RPA43 OB domain-containing protein</fullName>
    </recommendedName>
</protein>
<organism evidence="7 8">
    <name type="scientific">Pelagomonas calceolata</name>
    <dbReference type="NCBI Taxonomy" id="35677"/>
    <lineage>
        <taxon>Eukaryota</taxon>
        <taxon>Sar</taxon>
        <taxon>Stramenopiles</taxon>
        <taxon>Ochrophyta</taxon>
        <taxon>Pelagophyceae</taxon>
        <taxon>Pelagomonadales</taxon>
        <taxon>Pelagomonadaceae</taxon>
        <taxon>Pelagomonas</taxon>
    </lineage>
</organism>
<dbReference type="InterPro" id="IPR041178">
    <property type="entry name" value="RPA43_OB"/>
</dbReference>
<dbReference type="AlphaFoldDB" id="A0A8J2SN38"/>
<evidence type="ECO:0000256" key="1">
    <source>
        <dbReference type="ARBA" id="ARBA00004123"/>
    </source>
</evidence>
<keyword evidence="3" id="KW-0804">Transcription</keyword>
<gene>
    <name evidence="7" type="ORF">PECAL_3P03110</name>
</gene>
<evidence type="ECO:0000256" key="4">
    <source>
        <dbReference type="ARBA" id="ARBA00023242"/>
    </source>
</evidence>
<proteinExistence type="predicted"/>
<comment type="subcellular location">
    <subcellularLocation>
        <location evidence="1">Nucleus</location>
    </subcellularLocation>
</comment>
<reference evidence="7" key="1">
    <citation type="submission" date="2021-11" db="EMBL/GenBank/DDBJ databases">
        <authorList>
            <consortium name="Genoscope - CEA"/>
            <person name="William W."/>
        </authorList>
    </citation>
    <scope>NUCLEOTIDE SEQUENCE</scope>
</reference>
<evidence type="ECO:0000256" key="2">
    <source>
        <dbReference type="ARBA" id="ARBA00022478"/>
    </source>
</evidence>
<evidence type="ECO:0000313" key="7">
    <source>
        <dbReference type="EMBL" id="CAH0370424.1"/>
    </source>
</evidence>
<evidence type="ECO:0000259" key="6">
    <source>
        <dbReference type="Pfam" id="PF17875"/>
    </source>
</evidence>
<keyword evidence="4" id="KW-0539">Nucleus</keyword>
<dbReference type="Pfam" id="PF17875">
    <property type="entry name" value="RPA43_OB"/>
    <property type="match status" value="1"/>
</dbReference>
<feature type="region of interest" description="Disordered" evidence="5">
    <location>
        <begin position="1"/>
        <end position="25"/>
    </location>
</feature>
<dbReference type="OrthoDB" id="10250504at2759"/>
<name>A0A8J2SN38_9STRA</name>
<dbReference type="InterPro" id="IPR036898">
    <property type="entry name" value="RNA_pol_Rpb7-like_N_sf"/>
</dbReference>
<keyword evidence="2" id="KW-0240">DNA-directed RNA polymerase</keyword>
<dbReference type="EMBL" id="CAKKNE010000003">
    <property type="protein sequence ID" value="CAH0370424.1"/>
    <property type="molecule type" value="Genomic_DNA"/>
</dbReference>
<dbReference type="Gene3D" id="2.40.50.1060">
    <property type="match status" value="1"/>
</dbReference>
<dbReference type="PANTHER" id="PTHR12709">
    <property type="entry name" value="DNA-DIRECTED RNA POLYMERASE II, III"/>
    <property type="match status" value="1"/>
</dbReference>
<accession>A0A8J2SN38</accession>
<evidence type="ECO:0000256" key="3">
    <source>
        <dbReference type="ARBA" id="ARBA00023163"/>
    </source>
</evidence>
<dbReference type="GO" id="GO:0006352">
    <property type="term" value="P:DNA-templated transcription initiation"/>
    <property type="evidence" value="ECO:0007669"/>
    <property type="project" value="InterPro"/>
</dbReference>
<dbReference type="GO" id="GO:0005736">
    <property type="term" value="C:RNA polymerase I complex"/>
    <property type="evidence" value="ECO:0007669"/>
    <property type="project" value="TreeGrafter"/>
</dbReference>
<comment type="caution">
    <text evidence="7">The sequence shown here is derived from an EMBL/GenBank/DDBJ whole genome shotgun (WGS) entry which is preliminary data.</text>
</comment>
<dbReference type="GO" id="GO:0006362">
    <property type="term" value="P:transcription elongation by RNA polymerase I"/>
    <property type="evidence" value="ECO:0007669"/>
    <property type="project" value="TreeGrafter"/>
</dbReference>
<keyword evidence="8" id="KW-1185">Reference proteome</keyword>
<dbReference type="PANTHER" id="PTHR12709:SF5">
    <property type="entry name" value="DNA-DIRECTED RNA POLYMERASE I SUBUNIT RPA43"/>
    <property type="match status" value="1"/>
</dbReference>
<dbReference type="Gene3D" id="3.30.1490.120">
    <property type="entry name" value="RNA polymerase Rpb7-like, N-terminal domain"/>
    <property type="match status" value="1"/>
</dbReference>
<evidence type="ECO:0000256" key="5">
    <source>
        <dbReference type="SAM" id="MobiDB-lite"/>
    </source>
</evidence>
<feature type="domain" description="RPA43 OB" evidence="6">
    <location>
        <begin position="105"/>
        <end position="142"/>
    </location>
</feature>
<dbReference type="Proteomes" id="UP000789595">
    <property type="component" value="Unassembled WGS sequence"/>
</dbReference>